<protein>
    <submittedName>
        <fullName evidence="2">Uncharacterized protein</fullName>
    </submittedName>
</protein>
<proteinExistence type="predicted"/>
<reference evidence="2" key="1">
    <citation type="submission" date="2020-10" db="EMBL/GenBank/DDBJ databases">
        <title>Taxonomic study of unclassified bacteria belonging to the class Ktedonobacteria.</title>
        <authorList>
            <person name="Yabe S."/>
            <person name="Wang C.M."/>
            <person name="Zheng Y."/>
            <person name="Sakai Y."/>
            <person name="Cavaletti L."/>
            <person name="Monciardini P."/>
            <person name="Donadio S."/>
        </authorList>
    </citation>
    <scope>NUCLEOTIDE SEQUENCE</scope>
    <source>
        <strain evidence="2">SOSP1-1</strain>
    </source>
</reference>
<dbReference type="Proteomes" id="UP000612362">
    <property type="component" value="Unassembled WGS sequence"/>
</dbReference>
<dbReference type="EMBL" id="BNJF01000001">
    <property type="protein sequence ID" value="GHO43141.1"/>
    <property type="molecule type" value="Genomic_DNA"/>
</dbReference>
<name>A0A8J3HW70_9CHLR</name>
<comment type="caution">
    <text evidence="2">The sequence shown here is derived from an EMBL/GenBank/DDBJ whole genome shotgun (WGS) entry which is preliminary data.</text>
</comment>
<keyword evidence="1" id="KW-0175">Coiled coil</keyword>
<evidence type="ECO:0000313" key="2">
    <source>
        <dbReference type="EMBL" id="GHO43141.1"/>
    </source>
</evidence>
<evidence type="ECO:0000256" key="1">
    <source>
        <dbReference type="SAM" id="Coils"/>
    </source>
</evidence>
<accession>A0A8J3HW70</accession>
<organism evidence="2 3">
    <name type="scientific">Ktedonospora formicarum</name>
    <dbReference type="NCBI Taxonomy" id="2778364"/>
    <lineage>
        <taxon>Bacteria</taxon>
        <taxon>Bacillati</taxon>
        <taxon>Chloroflexota</taxon>
        <taxon>Ktedonobacteria</taxon>
        <taxon>Ktedonobacterales</taxon>
        <taxon>Ktedonobacteraceae</taxon>
        <taxon>Ktedonospora</taxon>
    </lineage>
</organism>
<gene>
    <name evidence="2" type="ORF">KSX_13040</name>
</gene>
<feature type="coiled-coil region" evidence="1">
    <location>
        <begin position="37"/>
        <end position="64"/>
    </location>
</feature>
<dbReference type="AlphaFoldDB" id="A0A8J3HW70"/>
<sequence length="67" mass="7471">MSTATLENKLDKAMELVGGLIDPEIAESYPSLEARILAQALENVEIAERRLREIQKLVGDFSEEVLI</sequence>
<evidence type="ECO:0000313" key="3">
    <source>
        <dbReference type="Proteomes" id="UP000612362"/>
    </source>
</evidence>
<dbReference type="RefSeq" id="WP_220192628.1">
    <property type="nucleotide sequence ID" value="NZ_BNJF01000001.1"/>
</dbReference>
<keyword evidence="3" id="KW-1185">Reference proteome</keyword>